<evidence type="ECO:0000313" key="9">
    <source>
        <dbReference type="Proteomes" id="UP000561045"/>
    </source>
</evidence>
<feature type="active site" description="Proton acceptor" evidence="5">
    <location>
        <position position="219"/>
    </location>
</feature>
<accession>A0A840BUL2</accession>
<dbReference type="InterPro" id="IPR002641">
    <property type="entry name" value="PNPLA_dom"/>
</dbReference>
<dbReference type="Gene3D" id="3.40.1090.10">
    <property type="entry name" value="Cytosolic phospholipase A2 catalytic domain"/>
    <property type="match status" value="2"/>
</dbReference>
<evidence type="ECO:0000313" key="8">
    <source>
        <dbReference type="EMBL" id="MBB4014486.1"/>
    </source>
</evidence>
<dbReference type="PROSITE" id="PS01237">
    <property type="entry name" value="UPF0028"/>
    <property type="match status" value="1"/>
</dbReference>
<evidence type="ECO:0000256" key="3">
    <source>
        <dbReference type="ARBA" id="ARBA00022963"/>
    </source>
</evidence>
<keyword evidence="9" id="KW-1185">Reference proteome</keyword>
<evidence type="ECO:0000256" key="5">
    <source>
        <dbReference type="PROSITE-ProRule" id="PRU01161"/>
    </source>
</evidence>
<dbReference type="AlphaFoldDB" id="A0A840BUL2"/>
<evidence type="ECO:0000256" key="2">
    <source>
        <dbReference type="ARBA" id="ARBA00022801"/>
    </source>
</evidence>
<dbReference type="Pfam" id="PF01734">
    <property type="entry name" value="Patatin"/>
    <property type="match status" value="1"/>
</dbReference>
<dbReference type="PANTHER" id="PTHR14226">
    <property type="entry name" value="NEUROPATHY TARGET ESTERASE/SWISS CHEESE D.MELANOGASTER"/>
    <property type="match status" value="1"/>
</dbReference>
<feature type="active site" description="Nucleophile" evidence="5">
    <location>
        <position position="74"/>
    </location>
</feature>
<organism evidence="8 9">
    <name type="scientific">Niveibacterium umoris</name>
    <dbReference type="NCBI Taxonomy" id="1193620"/>
    <lineage>
        <taxon>Bacteria</taxon>
        <taxon>Pseudomonadati</taxon>
        <taxon>Pseudomonadota</taxon>
        <taxon>Betaproteobacteria</taxon>
        <taxon>Rhodocyclales</taxon>
        <taxon>Rhodocyclaceae</taxon>
        <taxon>Niveibacterium</taxon>
    </lineage>
</organism>
<name>A0A840BUL2_9RHOO</name>
<evidence type="ECO:0000256" key="1">
    <source>
        <dbReference type="ARBA" id="ARBA00006636"/>
    </source>
</evidence>
<dbReference type="GO" id="GO:0046470">
    <property type="term" value="P:phosphatidylcholine metabolic process"/>
    <property type="evidence" value="ECO:0007669"/>
    <property type="project" value="InterPro"/>
</dbReference>
<feature type="short sequence motif" description="GXSXG" evidence="5">
    <location>
        <begin position="72"/>
        <end position="76"/>
    </location>
</feature>
<evidence type="ECO:0000256" key="4">
    <source>
        <dbReference type="ARBA" id="ARBA00023098"/>
    </source>
</evidence>
<dbReference type="GO" id="GO:0016042">
    <property type="term" value="P:lipid catabolic process"/>
    <property type="evidence" value="ECO:0007669"/>
    <property type="project" value="UniProtKB-UniRule"/>
</dbReference>
<keyword evidence="6" id="KW-0732">Signal</keyword>
<keyword evidence="3 5" id="KW-0442">Lipid degradation</keyword>
<dbReference type="PANTHER" id="PTHR14226:SF29">
    <property type="entry name" value="NEUROPATHY TARGET ESTERASE SWS"/>
    <property type="match status" value="1"/>
</dbReference>
<protein>
    <submittedName>
        <fullName evidence="8">NTE family protein</fullName>
    </submittedName>
</protein>
<reference evidence="8 9" key="1">
    <citation type="submission" date="2020-08" db="EMBL/GenBank/DDBJ databases">
        <title>Genomic Encyclopedia of Type Strains, Phase IV (KMG-IV): sequencing the most valuable type-strain genomes for metagenomic binning, comparative biology and taxonomic classification.</title>
        <authorList>
            <person name="Goeker M."/>
        </authorList>
    </citation>
    <scope>NUCLEOTIDE SEQUENCE [LARGE SCALE GENOMIC DNA]</scope>
    <source>
        <strain evidence="8 9">DSM 106739</strain>
    </source>
</reference>
<dbReference type="InterPro" id="IPR001423">
    <property type="entry name" value="LysoPLipase_patatin_CS"/>
</dbReference>
<dbReference type="InterPro" id="IPR016035">
    <property type="entry name" value="Acyl_Trfase/lysoPLipase"/>
</dbReference>
<keyword evidence="2 5" id="KW-0378">Hydrolase</keyword>
<gene>
    <name evidence="8" type="ORF">GGR36_003832</name>
</gene>
<comment type="similarity">
    <text evidence="1">Belongs to the NTE family.</text>
</comment>
<keyword evidence="4 5" id="KW-0443">Lipid metabolism</keyword>
<feature type="domain" description="PNPLA" evidence="7">
    <location>
        <begin position="41"/>
        <end position="232"/>
    </location>
</feature>
<evidence type="ECO:0000256" key="6">
    <source>
        <dbReference type="SAM" id="SignalP"/>
    </source>
</evidence>
<dbReference type="EMBL" id="JACIET010000002">
    <property type="protein sequence ID" value="MBB4014486.1"/>
    <property type="molecule type" value="Genomic_DNA"/>
</dbReference>
<dbReference type="Proteomes" id="UP000561045">
    <property type="component" value="Unassembled WGS sequence"/>
</dbReference>
<dbReference type="PROSITE" id="PS51635">
    <property type="entry name" value="PNPLA"/>
    <property type="match status" value="1"/>
</dbReference>
<proteinExistence type="inferred from homology"/>
<dbReference type="SUPFAM" id="SSF52151">
    <property type="entry name" value="FabD/lysophospholipase-like"/>
    <property type="match status" value="1"/>
</dbReference>
<feature type="signal peptide" evidence="6">
    <location>
        <begin position="1"/>
        <end position="22"/>
    </location>
</feature>
<sequence length="749" mass="81169">MKCLFAGLLAILALSHAFPASAAPAAASNAATTAARPKIGLVLGGGGARGLAHVGVIEQLERMRVPIDCIAGTSAGALVGGIYASGMPVPEIVRNLEQADWDRLIGGTPDRRNLPYTRKRDDYQNLAAATFGLDAEGLKVPRSVVGSQFIDRFLREMTRDIYKESFNDLPIPFEAVATDLEKGDMRVFKSGDLAIALRASMAVPGVFDVVDDNGRLLVDGMFVRNLPVENLKDRSPGSCAADIVIVVDVGTPMLKTEQIRTFLDVASQAMNIATGRNVIEQRKLIGPSDVLIEPNLDGYTPASFTSVKEIIQRGREAMKPFEARLAGLAMDDTHYRGWLTRIAGRTVEAQKPYDKLVVTPTRFVPLDTVESVIAGDVPPATQAQLLDRFDKVYDSGDFDSINYRLQTEGGQRIATVTPLERSVGPNYLRMGIDFKLDTYRTASISFLGNYQLTWLNQWGAQWRNDLRLGAETSLQSEFYQPLADTQTFLVGRVAASTSSLPLFDESGNRLFEIGVDARGAELGGGYSFGRFGEIRVTGFTEHLKGEVVTGGFGLTSQVTTRLKGGHALLIVDQLDNPKWPRHGYFLRSDYVAGKLTDVDDQANLLQFDGDLVGTLGTYTVRGTARVRGSLDQKLSTVPVPYQLGGFLQLSGLQTNQLTGARTGLGRVMVYKQISALLPQLGSGTYIGGSLEGGKVWNQIFTGTNTKVIPAASAYLGVDTVLGPLYLGLGWSEYDGSSKWAGYLYLGYTN</sequence>
<comment type="caution">
    <text evidence="5">Lacks conserved residue(s) required for the propagation of feature annotation.</text>
</comment>
<dbReference type="InterPro" id="IPR050301">
    <property type="entry name" value="NTE"/>
</dbReference>
<comment type="caution">
    <text evidence="8">The sequence shown here is derived from an EMBL/GenBank/DDBJ whole genome shotgun (WGS) entry which is preliminary data.</text>
</comment>
<evidence type="ECO:0000259" key="7">
    <source>
        <dbReference type="PROSITE" id="PS51635"/>
    </source>
</evidence>
<dbReference type="GO" id="GO:0004622">
    <property type="term" value="F:phosphatidylcholine lysophospholipase activity"/>
    <property type="evidence" value="ECO:0007669"/>
    <property type="project" value="InterPro"/>
</dbReference>
<feature type="short sequence motif" description="GXGXXG" evidence="5">
    <location>
        <begin position="45"/>
        <end position="50"/>
    </location>
</feature>
<dbReference type="RefSeq" id="WP_183636667.1">
    <property type="nucleotide sequence ID" value="NZ_BAABLE010000009.1"/>
</dbReference>
<feature type="chain" id="PRO_5032309427" evidence="6">
    <location>
        <begin position="23"/>
        <end position="749"/>
    </location>
</feature>